<dbReference type="Gene3D" id="3.30.565.10">
    <property type="entry name" value="Histidine kinase-like ATPase, C-terminal domain"/>
    <property type="match status" value="1"/>
</dbReference>
<dbReference type="InterPro" id="IPR003594">
    <property type="entry name" value="HATPase_dom"/>
</dbReference>
<feature type="transmembrane region" description="Helical" evidence="1">
    <location>
        <begin position="113"/>
        <end position="137"/>
    </location>
</feature>
<dbReference type="InterPro" id="IPR036890">
    <property type="entry name" value="HATPase_C_sf"/>
</dbReference>
<evidence type="ECO:0000313" key="5">
    <source>
        <dbReference type="Proteomes" id="UP001300871"/>
    </source>
</evidence>
<dbReference type="InterPro" id="IPR050640">
    <property type="entry name" value="Bact_2-comp_sensor_kinase"/>
</dbReference>
<dbReference type="InterPro" id="IPR010559">
    <property type="entry name" value="Sig_transdc_His_kin_internal"/>
</dbReference>
<dbReference type="PANTHER" id="PTHR34220:SF7">
    <property type="entry name" value="SENSOR HISTIDINE KINASE YPDA"/>
    <property type="match status" value="1"/>
</dbReference>
<feature type="transmembrane region" description="Helical" evidence="1">
    <location>
        <begin position="41"/>
        <end position="61"/>
    </location>
</feature>
<dbReference type="AlphaFoldDB" id="A0AAW6AS02"/>
<feature type="transmembrane region" description="Helical" evidence="1">
    <location>
        <begin position="81"/>
        <end position="101"/>
    </location>
</feature>
<reference evidence="4" key="1">
    <citation type="submission" date="2023-01" db="EMBL/GenBank/DDBJ databases">
        <title>Human gut microbiome strain richness.</title>
        <authorList>
            <person name="Chen-Liaw A."/>
        </authorList>
    </citation>
    <scope>NUCLEOTIDE SEQUENCE</scope>
    <source>
        <strain evidence="4">B1_m1001713B170214d0_201011</strain>
    </source>
</reference>
<name>A0AAW6AS02_CLOSY</name>
<dbReference type="Proteomes" id="UP001300871">
    <property type="component" value="Unassembled WGS sequence"/>
</dbReference>
<dbReference type="GO" id="GO:0000155">
    <property type="term" value="F:phosphorelay sensor kinase activity"/>
    <property type="evidence" value="ECO:0007669"/>
    <property type="project" value="InterPro"/>
</dbReference>
<keyword evidence="4" id="KW-0418">Kinase</keyword>
<protein>
    <submittedName>
        <fullName evidence="4">Histidine kinase</fullName>
    </submittedName>
</protein>
<keyword evidence="4" id="KW-0808">Transferase</keyword>
<dbReference type="Pfam" id="PF06580">
    <property type="entry name" value="His_kinase"/>
    <property type="match status" value="1"/>
</dbReference>
<accession>A0AAW6AS02</accession>
<comment type="caution">
    <text evidence="4">The sequence shown here is derived from an EMBL/GenBank/DDBJ whole genome shotgun (WGS) entry which is preliminary data.</text>
</comment>
<evidence type="ECO:0000313" key="4">
    <source>
        <dbReference type="EMBL" id="MDB2001200.1"/>
    </source>
</evidence>
<sequence>MMITIRYINIALEVFGGLLSLIFILCLSLTGQRKEKLERMYIRVLITNTAVLFCDAAAWLFKGRMDLLGFYAVRIANFCVFSFGYILLAVFTDYLVCFIASRGFGISKFPARLMWGLSFTAIVLVIISQFNHMYYLIDDNNIYHRQNLFWLSQTFGIFCMLIDGSLLFRYRRRLSRAELMAVGAYIAMPIIAMFLQIYIYGIAVLYLATTISALCIYISIQVEQSHKFACEALELERSRTLLMLSQIQPHFLYNSLSVIKGLCQTEPLLAEQAIDHFSDFLRGNLNSLSNGDVIPFEQELSHARHFLAIEQMRFGNRIKVCYNIPVTNFFIPSLTLQPIVENAVCHGILKRKEGGTVTIATSETDSAFTITVMDDGIGFDILNPPTDNRVHIGISNVRTRLAAQSNGSLEIKSLPHHGTTVTITIPKESVL</sequence>
<dbReference type="GeneID" id="57967053"/>
<keyword evidence="1" id="KW-1133">Transmembrane helix</keyword>
<feature type="transmembrane region" description="Helical" evidence="1">
    <location>
        <begin position="182"/>
        <end position="208"/>
    </location>
</feature>
<feature type="domain" description="Signal transduction histidine kinase internal region" evidence="3">
    <location>
        <begin position="243"/>
        <end position="318"/>
    </location>
</feature>
<dbReference type="GO" id="GO:0016020">
    <property type="term" value="C:membrane"/>
    <property type="evidence" value="ECO:0007669"/>
    <property type="project" value="InterPro"/>
</dbReference>
<keyword evidence="1" id="KW-0472">Membrane</keyword>
<dbReference type="SUPFAM" id="SSF55874">
    <property type="entry name" value="ATPase domain of HSP90 chaperone/DNA topoisomerase II/histidine kinase"/>
    <property type="match status" value="1"/>
</dbReference>
<proteinExistence type="predicted"/>
<evidence type="ECO:0000259" key="2">
    <source>
        <dbReference type="Pfam" id="PF02518"/>
    </source>
</evidence>
<dbReference type="EMBL" id="JAQLGM010000033">
    <property type="protein sequence ID" value="MDB2001200.1"/>
    <property type="molecule type" value="Genomic_DNA"/>
</dbReference>
<dbReference type="RefSeq" id="WP_243133657.1">
    <property type="nucleotide sequence ID" value="NZ_JANKAG010000010.1"/>
</dbReference>
<evidence type="ECO:0000259" key="3">
    <source>
        <dbReference type="Pfam" id="PF06580"/>
    </source>
</evidence>
<gene>
    <name evidence="4" type="ORF">PM006_13410</name>
</gene>
<feature type="domain" description="Histidine kinase/HSP90-like ATPase" evidence="2">
    <location>
        <begin position="336"/>
        <end position="428"/>
    </location>
</feature>
<dbReference type="PANTHER" id="PTHR34220">
    <property type="entry name" value="SENSOR HISTIDINE KINASE YPDA"/>
    <property type="match status" value="1"/>
</dbReference>
<organism evidence="4 5">
    <name type="scientific">Clostridium symbiosum</name>
    <name type="common">Bacteroides symbiosus</name>
    <dbReference type="NCBI Taxonomy" id="1512"/>
    <lineage>
        <taxon>Bacteria</taxon>
        <taxon>Bacillati</taxon>
        <taxon>Bacillota</taxon>
        <taxon>Clostridia</taxon>
        <taxon>Lachnospirales</taxon>
        <taxon>Lachnospiraceae</taxon>
        <taxon>Otoolea</taxon>
    </lineage>
</organism>
<dbReference type="Pfam" id="PF02518">
    <property type="entry name" value="HATPase_c"/>
    <property type="match status" value="1"/>
</dbReference>
<evidence type="ECO:0000256" key="1">
    <source>
        <dbReference type="SAM" id="Phobius"/>
    </source>
</evidence>
<keyword evidence="1" id="KW-0812">Transmembrane</keyword>
<feature type="transmembrane region" description="Helical" evidence="1">
    <location>
        <begin position="149"/>
        <end position="170"/>
    </location>
</feature>
<feature type="transmembrane region" description="Helical" evidence="1">
    <location>
        <begin position="6"/>
        <end position="29"/>
    </location>
</feature>